<gene>
    <name evidence="3" type="ORF">CPB84DRAFT_1675130</name>
</gene>
<feature type="non-terminal residue" evidence="3">
    <location>
        <position position="221"/>
    </location>
</feature>
<evidence type="ECO:0000313" key="4">
    <source>
        <dbReference type="Proteomes" id="UP000724874"/>
    </source>
</evidence>
<dbReference type="Pfam" id="PF24883">
    <property type="entry name" value="NPHP3_N"/>
    <property type="match status" value="1"/>
</dbReference>
<dbReference type="OrthoDB" id="3040368at2759"/>
<comment type="caution">
    <text evidence="3">The sequence shown here is derived from an EMBL/GenBank/DDBJ whole genome shotgun (WGS) entry which is preliminary data.</text>
</comment>
<dbReference type="InterPro" id="IPR056884">
    <property type="entry name" value="NPHP3-like_N"/>
</dbReference>
<keyword evidence="1" id="KW-0677">Repeat</keyword>
<dbReference type="EMBL" id="JADNYJ010000016">
    <property type="protein sequence ID" value="KAF8907054.1"/>
    <property type="molecule type" value="Genomic_DNA"/>
</dbReference>
<organism evidence="3 4">
    <name type="scientific">Gymnopilus junonius</name>
    <name type="common">Spectacular rustgill mushroom</name>
    <name type="synonym">Gymnopilus spectabilis subsp. junonius</name>
    <dbReference type="NCBI Taxonomy" id="109634"/>
    <lineage>
        <taxon>Eukaryota</taxon>
        <taxon>Fungi</taxon>
        <taxon>Dikarya</taxon>
        <taxon>Basidiomycota</taxon>
        <taxon>Agaricomycotina</taxon>
        <taxon>Agaricomycetes</taxon>
        <taxon>Agaricomycetidae</taxon>
        <taxon>Agaricales</taxon>
        <taxon>Agaricineae</taxon>
        <taxon>Hymenogastraceae</taxon>
        <taxon>Gymnopilus</taxon>
    </lineage>
</organism>
<dbReference type="AlphaFoldDB" id="A0A9P5NVW1"/>
<evidence type="ECO:0000259" key="2">
    <source>
        <dbReference type="Pfam" id="PF24883"/>
    </source>
</evidence>
<reference evidence="3" key="1">
    <citation type="submission" date="2020-11" db="EMBL/GenBank/DDBJ databases">
        <authorList>
            <consortium name="DOE Joint Genome Institute"/>
            <person name="Ahrendt S."/>
            <person name="Riley R."/>
            <person name="Andreopoulos W."/>
            <person name="LaButti K."/>
            <person name="Pangilinan J."/>
            <person name="Ruiz-duenas F.J."/>
            <person name="Barrasa J.M."/>
            <person name="Sanchez-Garcia M."/>
            <person name="Camarero S."/>
            <person name="Miyauchi S."/>
            <person name="Serrano A."/>
            <person name="Linde D."/>
            <person name="Babiker R."/>
            <person name="Drula E."/>
            <person name="Ayuso-Fernandez I."/>
            <person name="Pacheco R."/>
            <person name="Padilla G."/>
            <person name="Ferreira P."/>
            <person name="Barriuso J."/>
            <person name="Kellner H."/>
            <person name="Castanera R."/>
            <person name="Alfaro M."/>
            <person name="Ramirez L."/>
            <person name="Pisabarro A.G."/>
            <person name="Kuo A."/>
            <person name="Tritt A."/>
            <person name="Lipzen A."/>
            <person name="He G."/>
            <person name="Yan M."/>
            <person name="Ng V."/>
            <person name="Cullen D."/>
            <person name="Martin F."/>
            <person name="Rosso M.-N."/>
            <person name="Henrissat B."/>
            <person name="Hibbett D."/>
            <person name="Martinez A.T."/>
            <person name="Grigoriev I.V."/>
        </authorList>
    </citation>
    <scope>NUCLEOTIDE SEQUENCE</scope>
    <source>
        <strain evidence="3">AH 44721</strain>
    </source>
</reference>
<protein>
    <recommendedName>
        <fullName evidence="2">Nephrocystin 3-like N-terminal domain-containing protein</fullName>
    </recommendedName>
</protein>
<keyword evidence="4" id="KW-1185">Reference proteome</keyword>
<evidence type="ECO:0000313" key="3">
    <source>
        <dbReference type="EMBL" id="KAF8907054.1"/>
    </source>
</evidence>
<dbReference type="Proteomes" id="UP000724874">
    <property type="component" value="Unassembled WGS sequence"/>
</dbReference>
<dbReference type="PANTHER" id="PTHR10039:SF14">
    <property type="entry name" value="NACHT DOMAIN-CONTAINING PROTEIN"/>
    <property type="match status" value="1"/>
</dbReference>
<dbReference type="PANTHER" id="PTHR10039">
    <property type="entry name" value="AMELOGENIN"/>
    <property type="match status" value="1"/>
</dbReference>
<feature type="domain" description="Nephrocystin 3-like N-terminal" evidence="2">
    <location>
        <begin position="22"/>
        <end position="184"/>
    </location>
</feature>
<accession>A0A9P5NVW1</accession>
<name>A0A9P5NVW1_GYMJU</name>
<proteinExistence type="predicted"/>
<evidence type="ECO:0000256" key="1">
    <source>
        <dbReference type="ARBA" id="ARBA00022737"/>
    </source>
</evidence>
<sequence length="221" mass="24875">MYDSAERFPPPKCHPDTRVAIQKEIQDWVVDPGSAHSVFWLRASAGEGKSAIMQSIAQLLSSPDGNIVATFFFGRGWGIRTQGQYLFSTLAYQLAMNIPDLRFHIDQIMRLRPTLPSSSMDIQVRFLFVEAFARLGYLPSIPWTIIIDGLDGCDIESHLQAILNLIGEIVTIHHLPLRFLIASRPEPHIRQIFEGPILHGVTFCATISDHFDSSTDVEKFL</sequence>